<evidence type="ECO:0000313" key="3">
    <source>
        <dbReference type="EMBL" id="AQW21582.1"/>
    </source>
</evidence>
<keyword evidence="4" id="KW-1185">Reference proteome</keyword>
<keyword evidence="1" id="KW-0812">Transmembrane</keyword>
<evidence type="ECO:0000313" key="4">
    <source>
        <dbReference type="Proteomes" id="UP000030361"/>
    </source>
</evidence>
<feature type="transmembrane region" description="Helical" evidence="1">
    <location>
        <begin position="192"/>
        <end position="213"/>
    </location>
</feature>
<feature type="transmembrane region" description="Helical" evidence="1">
    <location>
        <begin position="137"/>
        <end position="157"/>
    </location>
</feature>
<dbReference type="CDD" id="cd03392">
    <property type="entry name" value="PAP2_like_2"/>
    <property type="match status" value="1"/>
</dbReference>
<dbReference type="Gene3D" id="1.20.144.10">
    <property type="entry name" value="Phosphatidic acid phosphatase type 2/haloperoxidase"/>
    <property type="match status" value="2"/>
</dbReference>
<dbReference type="AlphaFoldDB" id="A0A1S6QIZ9"/>
<sequence>MYDSNYMFIEPDRNRFAKLIVSFLLTTFLAVSVSFNFDYLQFLDSLITSAIQGKAVSQFAEKFYTMISFLASPKLDIFWILVIAFFLWGFKYKIPALFAIFTLGVGDIIGFIIKNVVKRDRPPLHMAADDGYSFPSGHVLGIFIVLAIIWIFVVPIISRASVRVIIRCLIVIALILVMFSRVYLNAHFPTDTIGAGFVAYTWLQLAEILYAGYAPRLKQISFISNSKI</sequence>
<evidence type="ECO:0000259" key="2">
    <source>
        <dbReference type="SMART" id="SM00014"/>
    </source>
</evidence>
<dbReference type="PANTHER" id="PTHR14969">
    <property type="entry name" value="SPHINGOSINE-1-PHOSPHATE PHOSPHOHYDROLASE"/>
    <property type="match status" value="1"/>
</dbReference>
<name>A0A1S6QIZ9_9LACO</name>
<organism evidence="3 4">
    <name type="scientific">Lentilactobacillus curieae</name>
    <dbReference type="NCBI Taxonomy" id="1138822"/>
    <lineage>
        <taxon>Bacteria</taxon>
        <taxon>Bacillati</taxon>
        <taxon>Bacillota</taxon>
        <taxon>Bacilli</taxon>
        <taxon>Lactobacillales</taxon>
        <taxon>Lactobacillaceae</taxon>
        <taxon>Lentilactobacillus</taxon>
    </lineage>
</organism>
<feature type="transmembrane region" description="Helical" evidence="1">
    <location>
        <begin position="97"/>
        <end position="117"/>
    </location>
</feature>
<feature type="transmembrane region" description="Helical" evidence="1">
    <location>
        <begin position="16"/>
        <end position="37"/>
    </location>
</feature>
<dbReference type="RefSeq" id="WP_035168139.1">
    <property type="nucleotide sequence ID" value="NZ_CP018906.1"/>
</dbReference>
<feature type="transmembrane region" description="Helical" evidence="1">
    <location>
        <begin position="164"/>
        <end position="186"/>
    </location>
</feature>
<dbReference type="SMART" id="SM00014">
    <property type="entry name" value="acidPPc"/>
    <property type="match status" value="1"/>
</dbReference>
<reference evidence="3 4" key="1">
    <citation type="journal article" date="2015" name="Genome Announc.">
        <title>Genome Sequence of Lactobacillus curieae CCTCC M 2011381T, a Novel Producer of Gamma-aminobutyric Acid.</title>
        <authorList>
            <person name="Wang Y."/>
            <person name="Wang Y."/>
            <person name="Lang C."/>
            <person name="Wei D."/>
            <person name="Xu P."/>
            <person name="Xie J."/>
        </authorList>
    </citation>
    <scope>NUCLEOTIDE SEQUENCE [LARGE SCALE GENOMIC DNA]</scope>
    <source>
        <strain evidence="3 4">CCTCC M 2011381</strain>
    </source>
</reference>
<dbReference type="eggNOG" id="COG0671">
    <property type="taxonomic scope" value="Bacteria"/>
</dbReference>
<feature type="transmembrane region" description="Helical" evidence="1">
    <location>
        <begin position="63"/>
        <end position="90"/>
    </location>
</feature>
<dbReference type="EMBL" id="CP018906">
    <property type="protein sequence ID" value="AQW21582.1"/>
    <property type="molecule type" value="Genomic_DNA"/>
</dbReference>
<keyword evidence="1" id="KW-1133">Transmembrane helix</keyword>
<dbReference type="Proteomes" id="UP000030361">
    <property type="component" value="Chromosome"/>
</dbReference>
<dbReference type="InterPro" id="IPR036938">
    <property type="entry name" value="PAP2/HPO_sf"/>
</dbReference>
<protein>
    <submittedName>
        <fullName evidence="3">Phosphatase</fullName>
    </submittedName>
</protein>
<dbReference type="OrthoDB" id="9789113at2"/>
<keyword evidence="1" id="KW-0472">Membrane</keyword>
<dbReference type="KEGG" id="lcu:PL11_006365"/>
<feature type="domain" description="Phosphatidic acid phosphatase type 2/haloperoxidase" evidence="2">
    <location>
        <begin position="96"/>
        <end position="207"/>
    </location>
</feature>
<proteinExistence type="predicted"/>
<dbReference type="SUPFAM" id="SSF48317">
    <property type="entry name" value="Acid phosphatase/Vanadium-dependent haloperoxidase"/>
    <property type="match status" value="1"/>
</dbReference>
<dbReference type="PANTHER" id="PTHR14969:SF13">
    <property type="entry name" value="AT30094P"/>
    <property type="match status" value="1"/>
</dbReference>
<gene>
    <name evidence="3" type="ORF">PL11_006365</name>
</gene>
<dbReference type="Pfam" id="PF01569">
    <property type="entry name" value="PAP2"/>
    <property type="match status" value="1"/>
</dbReference>
<dbReference type="InterPro" id="IPR000326">
    <property type="entry name" value="PAP2/HPO"/>
</dbReference>
<accession>A0A1S6QIZ9</accession>
<evidence type="ECO:0000256" key="1">
    <source>
        <dbReference type="SAM" id="Phobius"/>
    </source>
</evidence>